<organism evidence="3 4">
    <name type="scientific">Duganella qianjiadongensis</name>
    <dbReference type="NCBI Taxonomy" id="2692176"/>
    <lineage>
        <taxon>Bacteria</taxon>
        <taxon>Pseudomonadati</taxon>
        <taxon>Pseudomonadota</taxon>
        <taxon>Betaproteobacteria</taxon>
        <taxon>Burkholderiales</taxon>
        <taxon>Oxalobacteraceae</taxon>
        <taxon>Telluria group</taxon>
        <taxon>Duganella</taxon>
    </lineage>
</organism>
<evidence type="ECO:0000256" key="2">
    <source>
        <dbReference type="SAM" id="SignalP"/>
    </source>
</evidence>
<gene>
    <name evidence="3" type="ORF">GTP27_16040</name>
</gene>
<sequence length="485" mass="51453">MLAAGLLATLAAPASAAIQQAFLVQNSGWMEPFYADPASQLKPLVAAVAAAAAEPDDRIITLAFSQSSGSHHSPEQLGTGDGASVGRLLAPLALAHKGNGPALADTDFKEAISATITGALQGKSGIIWIFTNNRNSPGNDQATAERNRDFYRLLHLEPSITKTVVFPLKMPVQGKLYNARGLMVYALAYGEPAAQALSRILANGRLSRVLTRPPARLKPVDQDALRIVPQALMDAPNMRASLGSDQRTLLLDVDATALVPTVHLKAALQNQFYPYAISNASVSASLNAAGSPSVPIEVSPDRLAALAPGAEQAVDVKFRLPLEQVPSAWSAQAIRAMGKRVQLPMLVTLDLSGQQLALPPEFLADMQQLFPGDPLAEALVPPKEVRSSRAQVPLLVRVQYPLTPVVVVVGGILTLLLGIAALALFSGKRQRYAVLVDGQPRHLMLKAFSTQSVINEQGEIVGEIKRGFGAPAIVRVADGHTLQIR</sequence>
<keyword evidence="1" id="KW-1133">Transmembrane helix</keyword>
<evidence type="ECO:0000313" key="3">
    <source>
        <dbReference type="EMBL" id="MYM40839.1"/>
    </source>
</evidence>
<protein>
    <recommendedName>
        <fullName evidence="5">VWA domain-containing protein</fullName>
    </recommendedName>
</protein>
<name>A0ABW9VR02_9BURK</name>
<accession>A0ABW9VR02</accession>
<feature type="transmembrane region" description="Helical" evidence="1">
    <location>
        <begin position="402"/>
        <end position="425"/>
    </location>
</feature>
<keyword evidence="4" id="KW-1185">Reference proteome</keyword>
<keyword evidence="2" id="KW-0732">Signal</keyword>
<dbReference type="EMBL" id="WWCM01000011">
    <property type="protein sequence ID" value="MYM40839.1"/>
    <property type="molecule type" value="Genomic_DNA"/>
</dbReference>
<reference evidence="3 4" key="1">
    <citation type="submission" date="2019-12" db="EMBL/GenBank/DDBJ databases">
        <title>Novel species isolated from a subtropical stream in China.</title>
        <authorList>
            <person name="Lu H."/>
        </authorList>
    </citation>
    <scope>NUCLEOTIDE SEQUENCE [LARGE SCALE GENOMIC DNA]</scope>
    <source>
        <strain evidence="3 4">CY13W</strain>
    </source>
</reference>
<keyword evidence="1" id="KW-0812">Transmembrane</keyword>
<dbReference type="Proteomes" id="UP000478090">
    <property type="component" value="Unassembled WGS sequence"/>
</dbReference>
<keyword evidence="1" id="KW-0472">Membrane</keyword>
<evidence type="ECO:0000313" key="4">
    <source>
        <dbReference type="Proteomes" id="UP000478090"/>
    </source>
</evidence>
<comment type="caution">
    <text evidence="3">The sequence shown here is derived from an EMBL/GenBank/DDBJ whole genome shotgun (WGS) entry which is preliminary data.</text>
</comment>
<feature type="signal peptide" evidence="2">
    <location>
        <begin position="1"/>
        <end position="16"/>
    </location>
</feature>
<feature type="chain" id="PRO_5046914554" description="VWA domain-containing protein" evidence="2">
    <location>
        <begin position="17"/>
        <end position="485"/>
    </location>
</feature>
<evidence type="ECO:0000256" key="1">
    <source>
        <dbReference type="SAM" id="Phobius"/>
    </source>
</evidence>
<proteinExistence type="predicted"/>
<evidence type="ECO:0008006" key="5">
    <source>
        <dbReference type="Google" id="ProtNLM"/>
    </source>
</evidence>